<comment type="caution">
    <text evidence="1">The sequence shown here is derived from an EMBL/GenBank/DDBJ whole genome shotgun (WGS) entry which is preliminary data.</text>
</comment>
<evidence type="ECO:0000313" key="2">
    <source>
        <dbReference type="Proteomes" id="UP001234297"/>
    </source>
</evidence>
<dbReference type="EMBL" id="CM056818">
    <property type="protein sequence ID" value="KAJ8622257.1"/>
    <property type="molecule type" value="Genomic_DNA"/>
</dbReference>
<organism evidence="1 2">
    <name type="scientific">Persea americana</name>
    <name type="common">Avocado</name>
    <dbReference type="NCBI Taxonomy" id="3435"/>
    <lineage>
        <taxon>Eukaryota</taxon>
        <taxon>Viridiplantae</taxon>
        <taxon>Streptophyta</taxon>
        <taxon>Embryophyta</taxon>
        <taxon>Tracheophyta</taxon>
        <taxon>Spermatophyta</taxon>
        <taxon>Magnoliopsida</taxon>
        <taxon>Magnoliidae</taxon>
        <taxon>Laurales</taxon>
        <taxon>Lauraceae</taxon>
        <taxon>Persea</taxon>
    </lineage>
</organism>
<reference evidence="1 2" key="1">
    <citation type="journal article" date="2022" name="Hortic Res">
        <title>A haplotype resolved chromosomal level avocado genome allows analysis of novel avocado genes.</title>
        <authorList>
            <person name="Nath O."/>
            <person name="Fletcher S.J."/>
            <person name="Hayward A."/>
            <person name="Shaw L.M."/>
            <person name="Masouleh A.K."/>
            <person name="Furtado A."/>
            <person name="Henry R.J."/>
            <person name="Mitter N."/>
        </authorList>
    </citation>
    <scope>NUCLEOTIDE SEQUENCE [LARGE SCALE GENOMIC DNA]</scope>
    <source>
        <strain evidence="2">cv. Hass</strain>
    </source>
</reference>
<sequence length="357" mass="40353">MGSLEQSFFFRLLSLLLSLPLIIEYSHAYAHSCEPESCGTGDGPLIRFPFRIKGLQHPRCGYPGFDLYCKDNTTFIHFPLLGRDVIVETINYEYQTLTTVADKNCLWNLLFTSSNFTSSRINPDSWTLYTFLSCSKKVRYWEDDPIPCLSDAEHNAFIFPVSTVGFLPVSCQPIKTISVPRLYPFNLNLLSAPPLTENNVSEMLQSVGYRDYGQVLDGLRLVWYVPGCIHCEWSGNKCGYRDNKGITIYKCSETLCFSPPPRPPHKVFKTRERLNRLVDCRVARGDLPDLNILVLVTGVDPLSRGYDCLHESAGGFEYRELLLVLPDPDVLVVGSGVHEIFRGGKASRWVLHVLAIL</sequence>
<evidence type="ECO:0000313" key="1">
    <source>
        <dbReference type="EMBL" id="KAJ8622257.1"/>
    </source>
</evidence>
<name>A0ACC2KMB8_PERAE</name>
<keyword evidence="2" id="KW-1185">Reference proteome</keyword>
<accession>A0ACC2KMB8</accession>
<proteinExistence type="predicted"/>
<protein>
    <submittedName>
        <fullName evidence="1">Uncharacterized protein</fullName>
    </submittedName>
</protein>
<gene>
    <name evidence="1" type="ORF">MRB53_030786</name>
</gene>
<dbReference type="Proteomes" id="UP001234297">
    <property type="component" value="Chromosome 10"/>
</dbReference>